<dbReference type="Proteomes" id="UP000011566">
    <property type="component" value="Unassembled WGS sequence"/>
</dbReference>
<accession>M0LTV0</accession>
<feature type="transmembrane region" description="Helical" evidence="1">
    <location>
        <begin position="48"/>
        <end position="64"/>
    </location>
</feature>
<feature type="transmembrane region" description="Helical" evidence="1">
    <location>
        <begin position="96"/>
        <end position="116"/>
    </location>
</feature>
<dbReference type="RefSeq" id="WP_007696076.1">
    <property type="nucleotide sequence ID" value="NZ_AJRK01000023.1"/>
</dbReference>
<feature type="transmembrane region" description="Helical" evidence="1">
    <location>
        <begin position="416"/>
        <end position="434"/>
    </location>
</feature>
<evidence type="ECO:0000313" key="4">
    <source>
        <dbReference type="Proteomes" id="UP000011566"/>
    </source>
</evidence>
<feature type="transmembrane region" description="Helical" evidence="1">
    <location>
        <begin position="391"/>
        <end position="410"/>
    </location>
</feature>
<feature type="transmembrane region" description="Helical" evidence="1">
    <location>
        <begin position="290"/>
        <end position="311"/>
    </location>
</feature>
<feature type="domain" description="Glycosyltransferase RgtA/B/C/D-like" evidence="2">
    <location>
        <begin position="161"/>
        <end position="296"/>
    </location>
</feature>
<keyword evidence="1" id="KW-1133">Transmembrane helix</keyword>
<sequence>MTGGHHEREGALFSARQLAVIAWVTATSVVFFNVFIKFVNRQLLGNPYGTPVYWPVSIFVFRLGRLRLGWAIPMLVAAVGVFAVTAWYLREERTRLAPVVVAGVVLLVCSNLLHGFTHGFVVPLSTREGYYQLAATVVDPVAFVRTYEANQLSYVVHARTHPPGTVLTFTLLDRVFGSRPVVTAAIAALSLPTSAALVYRLVGTYYERSVAQYTTLLFVLLPAVQVFYLATIDAVIATLLLGSVYFFTRESWWWSLATLACLLVAASQLFLFVFVLPILAGIAFFRREKLLPLVGIGVGLVACYLVVKFGLGYDYLHSLSIASDQQNPDGFMLLADPSDYVFSRFEDIVELGLFFTPFLCLLAARGLRDLWGDLRPEGRWWLVDTGEREPFVIAAAAVVGFCAMLVAGVYHTGETARGALYIYPYLCLPVAAVVHRLRPGFRDRWLLAGAVFGQTLLLQLLGSYLW</sequence>
<dbReference type="Pfam" id="PF13231">
    <property type="entry name" value="PMT_2"/>
    <property type="match status" value="1"/>
</dbReference>
<name>M0LTV0_9EURY</name>
<dbReference type="OrthoDB" id="213804at2157"/>
<evidence type="ECO:0000313" key="3">
    <source>
        <dbReference type="EMBL" id="EMA35510.1"/>
    </source>
</evidence>
<feature type="transmembrane region" description="Helical" evidence="1">
    <location>
        <begin position="446"/>
        <end position="465"/>
    </location>
</feature>
<keyword evidence="4" id="KW-1185">Reference proteome</keyword>
<comment type="caution">
    <text evidence="3">The sequence shown here is derived from an EMBL/GenBank/DDBJ whole genome shotgun (WGS) entry which is preliminary data.</text>
</comment>
<dbReference type="PATRIC" id="fig|1132509.6.peg.3966"/>
<evidence type="ECO:0000256" key="1">
    <source>
        <dbReference type="SAM" id="Phobius"/>
    </source>
</evidence>
<dbReference type="AlphaFoldDB" id="M0LTV0"/>
<keyword evidence="1" id="KW-0472">Membrane</keyword>
<proteinExistence type="predicted"/>
<protein>
    <recommendedName>
        <fullName evidence="2">Glycosyltransferase RgtA/B/C/D-like domain-containing protein</fullName>
    </recommendedName>
</protein>
<dbReference type="EMBL" id="AOMB01000044">
    <property type="protein sequence ID" value="EMA35510.1"/>
    <property type="molecule type" value="Genomic_DNA"/>
</dbReference>
<feature type="transmembrane region" description="Helical" evidence="1">
    <location>
        <begin position="70"/>
        <end position="89"/>
    </location>
</feature>
<feature type="transmembrane region" description="Helical" evidence="1">
    <location>
        <begin position="18"/>
        <end position="36"/>
    </location>
</feature>
<reference evidence="3 4" key="1">
    <citation type="journal article" date="2014" name="PLoS Genet.">
        <title>Phylogenetically driven sequencing of extremely halophilic archaea reveals strategies for static and dynamic osmo-response.</title>
        <authorList>
            <person name="Becker E.A."/>
            <person name="Seitzer P.M."/>
            <person name="Tritt A."/>
            <person name="Larsen D."/>
            <person name="Krusor M."/>
            <person name="Yao A.I."/>
            <person name="Wu D."/>
            <person name="Madern D."/>
            <person name="Eisen J.A."/>
            <person name="Darling A.E."/>
            <person name="Facciotti M.T."/>
        </authorList>
    </citation>
    <scope>NUCLEOTIDE SEQUENCE [LARGE SCALE GENOMIC DNA]</scope>
    <source>
        <strain evidence="3 4">100A6</strain>
    </source>
</reference>
<keyword evidence="1" id="KW-0812">Transmembrane</keyword>
<evidence type="ECO:0000259" key="2">
    <source>
        <dbReference type="Pfam" id="PF13231"/>
    </source>
</evidence>
<feature type="transmembrane region" description="Helical" evidence="1">
    <location>
        <begin position="214"/>
        <end position="247"/>
    </location>
</feature>
<gene>
    <name evidence="3" type="ORF">C447_17107</name>
</gene>
<feature type="transmembrane region" description="Helical" evidence="1">
    <location>
        <begin position="181"/>
        <end position="202"/>
    </location>
</feature>
<feature type="transmembrane region" description="Helical" evidence="1">
    <location>
        <begin position="253"/>
        <end position="278"/>
    </location>
</feature>
<organism evidence="3 4">
    <name type="scientific">Halococcus hamelinensis 100A6</name>
    <dbReference type="NCBI Taxonomy" id="1132509"/>
    <lineage>
        <taxon>Archaea</taxon>
        <taxon>Methanobacteriati</taxon>
        <taxon>Methanobacteriota</taxon>
        <taxon>Stenosarchaea group</taxon>
        <taxon>Halobacteria</taxon>
        <taxon>Halobacteriales</taxon>
        <taxon>Halococcaceae</taxon>
        <taxon>Halococcus</taxon>
    </lineage>
</organism>
<dbReference type="InterPro" id="IPR038731">
    <property type="entry name" value="RgtA/B/C-like"/>
</dbReference>